<evidence type="ECO:0000313" key="3">
    <source>
        <dbReference type="EMBL" id="CAD8163932.1"/>
    </source>
</evidence>
<dbReference type="PANTHER" id="PTHR45705">
    <property type="entry name" value="FI20236P1"/>
    <property type="match status" value="1"/>
</dbReference>
<dbReference type="Pfam" id="PF01412">
    <property type="entry name" value="ArfGap"/>
    <property type="match status" value="1"/>
</dbReference>
<proteinExistence type="predicted"/>
<accession>A0A8S1UJJ3</accession>
<dbReference type="EMBL" id="CAJJDO010000040">
    <property type="protein sequence ID" value="CAD8163932.1"/>
    <property type="molecule type" value="Genomic_DNA"/>
</dbReference>
<dbReference type="GO" id="GO:0005737">
    <property type="term" value="C:cytoplasm"/>
    <property type="evidence" value="ECO:0007669"/>
    <property type="project" value="TreeGrafter"/>
</dbReference>
<dbReference type="SMART" id="SM00105">
    <property type="entry name" value="ArfGap"/>
    <property type="match status" value="1"/>
</dbReference>
<sequence>MDCAGAHRTLGPSVTRVRSTNIDGWYQENIDIMESIGNGTANSYWENKMPKDFIKPTINQGLDSLIRFVQEKYVKKRFIPQISCPDPKQQYILTKTTVKPFYFNQQEIKIEEPKVKLGDLIDFEDDFFGVKKPIVQVEENQGQNTHQGTTRSLSPEKDFTEFVQSTSNINQPIHSLPSLDILTLYKSESQQTQQSQQIIPNKNSNYAYLSNMGQQQNNGFYNQQLNYQQHLYQQQQLQQQQQQQQLFQYQQQQPIQSNGPINIMDLYSK</sequence>
<comment type="caution">
    <text evidence="3">The sequence shown here is derived from an EMBL/GenBank/DDBJ whole genome shotgun (WGS) entry which is preliminary data.</text>
</comment>
<organism evidence="3 4">
    <name type="scientific">Paramecium pentaurelia</name>
    <dbReference type="NCBI Taxonomy" id="43138"/>
    <lineage>
        <taxon>Eukaryota</taxon>
        <taxon>Sar</taxon>
        <taxon>Alveolata</taxon>
        <taxon>Ciliophora</taxon>
        <taxon>Intramacronucleata</taxon>
        <taxon>Oligohymenophorea</taxon>
        <taxon>Peniculida</taxon>
        <taxon>Parameciidae</taxon>
        <taxon>Paramecium</taxon>
    </lineage>
</organism>
<name>A0A8S1UJJ3_9CILI</name>
<keyword evidence="4" id="KW-1185">Reference proteome</keyword>
<dbReference type="GO" id="GO:0005096">
    <property type="term" value="F:GTPase activator activity"/>
    <property type="evidence" value="ECO:0007669"/>
    <property type="project" value="InterPro"/>
</dbReference>
<dbReference type="GO" id="GO:0008270">
    <property type="term" value="F:zinc ion binding"/>
    <property type="evidence" value="ECO:0007669"/>
    <property type="project" value="UniProtKB-KW"/>
</dbReference>
<dbReference type="PROSITE" id="PS50115">
    <property type="entry name" value="ARFGAP"/>
    <property type="match status" value="1"/>
</dbReference>
<dbReference type="InterPro" id="IPR001164">
    <property type="entry name" value="ArfGAP_dom"/>
</dbReference>
<reference evidence="3" key="1">
    <citation type="submission" date="2021-01" db="EMBL/GenBank/DDBJ databases">
        <authorList>
            <consortium name="Genoscope - CEA"/>
            <person name="William W."/>
        </authorList>
    </citation>
    <scope>NUCLEOTIDE SEQUENCE</scope>
</reference>
<keyword evidence="1" id="KW-0862">Zinc</keyword>
<evidence type="ECO:0000259" key="2">
    <source>
        <dbReference type="PROSITE" id="PS50115"/>
    </source>
</evidence>
<gene>
    <name evidence="3" type="ORF">PPENT_87.1.T0400138</name>
</gene>
<dbReference type="InterPro" id="IPR051718">
    <property type="entry name" value="ARF_GTPase-activating"/>
</dbReference>
<dbReference type="AlphaFoldDB" id="A0A8S1UJJ3"/>
<dbReference type="PANTHER" id="PTHR45705:SF1">
    <property type="entry name" value="FI20236P1"/>
    <property type="match status" value="1"/>
</dbReference>
<keyword evidence="1" id="KW-0863">Zinc-finger</keyword>
<dbReference type="Proteomes" id="UP000689195">
    <property type="component" value="Unassembled WGS sequence"/>
</dbReference>
<protein>
    <recommendedName>
        <fullName evidence="2">Arf-GAP domain-containing protein</fullName>
    </recommendedName>
</protein>
<keyword evidence="1" id="KW-0479">Metal-binding</keyword>
<dbReference type="OrthoDB" id="312818at2759"/>
<feature type="domain" description="Arf-GAP" evidence="2">
    <location>
        <begin position="1"/>
        <end position="86"/>
    </location>
</feature>
<evidence type="ECO:0000256" key="1">
    <source>
        <dbReference type="PROSITE-ProRule" id="PRU00288"/>
    </source>
</evidence>
<evidence type="ECO:0000313" key="4">
    <source>
        <dbReference type="Proteomes" id="UP000689195"/>
    </source>
</evidence>